<dbReference type="Proteomes" id="UP000334340">
    <property type="component" value="Unassembled WGS sequence"/>
</dbReference>
<sequence length="283" mass="32215">MIRQHVEKIREGLREGRFPNEAAVSQGIVLRLLAALEWPTYDTQVVCPEFALEGRRVDFALCYPPGRPQVFVEVKQIGQSDGAERQLFEYAFHKGVPLAILTDGREWNFFLPAEAGDYGERRVYKLDLVERDIEESVRRFTRYLRYEDVCSGTALAATRADYQDVARSRQIRDALPQAWLKLVEEEDEILLELLADRVESLCGYKPDPDMVGSVSGSECSASSSLSDDSDPEANRFRPLCCSTWKNTAWTARRPLRHWFRSTRPVLAMPECSPRVGVCHRGIG</sequence>
<dbReference type="EMBL" id="CABIKM010000038">
    <property type="protein sequence ID" value="VUZ85951.1"/>
    <property type="molecule type" value="Genomic_DNA"/>
</dbReference>
<reference evidence="1 2" key="1">
    <citation type="submission" date="2019-07" db="EMBL/GenBank/DDBJ databases">
        <authorList>
            <person name="Cremers G."/>
        </authorList>
    </citation>
    <scope>NUCLEOTIDE SEQUENCE [LARGE SCALE GENOMIC DNA]</scope>
</reference>
<evidence type="ECO:0000313" key="2">
    <source>
        <dbReference type="Proteomes" id="UP000334340"/>
    </source>
</evidence>
<organism evidence="1 2">
    <name type="scientific">Candidatus Methylomirabilis lanthanidiphila</name>
    <dbReference type="NCBI Taxonomy" id="2211376"/>
    <lineage>
        <taxon>Bacteria</taxon>
        <taxon>Candidatus Methylomirabilota</taxon>
        <taxon>Candidatus Methylomirabilia</taxon>
        <taxon>Candidatus Methylomirabilales</taxon>
        <taxon>Candidatus Methylomirabilaceae</taxon>
        <taxon>Candidatus Methylomirabilis</taxon>
    </lineage>
</organism>
<accession>A0A564ZKV8</accession>
<name>A0A564ZKV8_9BACT</name>
<keyword evidence="2" id="KW-1185">Reference proteome</keyword>
<gene>
    <name evidence="1" type="ORF">MELA_02345</name>
</gene>
<proteinExistence type="predicted"/>
<evidence type="ECO:0000313" key="1">
    <source>
        <dbReference type="EMBL" id="VUZ85951.1"/>
    </source>
</evidence>
<protein>
    <submittedName>
        <fullName evidence="1">Uncharacterized protein</fullName>
    </submittedName>
</protein>
<dbReference type="AlphaFoldDB" id="A0A564ZKV8"/>